<comment type="similarity">
    <text evidence="6">Belongs to the purine/pyrimidine phosphoribosyltransferase family. PyrE subfamily.</text>
</comment>
<keyword evidence="4 6" id="KW-0808">Transferase</keyword>
<dbReference type="HAMAP" id="MF_01208">
    <property type="entry name" value="PyrE"/>
    <property type="match status" value="1"/>
</dbReference>
<evidence type="ECO:0000256" key="4">
    <source>
        <dbReference type="ARBA" id="ARBA00022679"/>
    </source>
</evidence>
<dbReference type="GO" id="GO:0044205">
    <property type="term" value="P:'de novo' UMP biosynthetic process"/>
    <property type="evidence" value="ECO:0007669"/>
    <property type="project" value="UniProtKB-UniRule"/>
</dbReference>
<comment type="pathway">
    <text evidence="1 6">Pyrimidine metabolism; UMP biosynthesis via de novo pathway; UMP from orotate: step 1/2.</text>
</comment>
<keyword evidence="3 6" id="KW-0328">Glycosyltransferase</keyword>
<evidence type="ECO:0000256" key="2">
    <source>
        <dbReference type="ARBA" id="ARBA00011971"/>
    </source>
</evidence>
<comment type="catalytic activity">
    <reaction evidence="6">
        <text>orotidine 5'-phosphate + diphosphate = orotate + 5-phospho-alpha-D-ribose 1-diphosphate</text>
        <dbReference type="Rhea" id="RHEA:10380"/>
        <dbReference type="ChEBI" id="CHEBI:30839"/>
        <dbReference type="ChEBI" id="CHEBI:33019"/>
        <dbReference type="ChEBI" id="CHEBI:57538"/>
        <dbReference type="ChEBI" id="CHEBI:58017"/>
        <dbReference type="EC" id="2.4.2.10"/>
    </reaction>
</comment>
<feature type="binding site" evidence="6">
    <location>
        <position position="90"/>
    </location>
    <ligand>
        <name>5-phospho-alpha-D-ribose 1-diphosphate</name>
        <dbReference type="ChEBI" id="CHEBI:58017"/>
        <note>ligand shared between dimeric partners</note>
    </ligand>
</feature>
<proteinExistence type="inferred from homology"/>
<dbReference type="AlphaFoldDB" id="A0A284VJF5"/>
<evidence type="ECO:0000313" key="8">
    <source>
        <dbReference type="EMBL" id="SNQ59404.1"/>
    </source>
</evidence>
<accession>A0A284VJF5</accession>
<dbReference type="NCBIfam" id="TIGR00336">
    <property type="entry name" value="pyrE"/>
    <property type="match status" value="1"/>
</dbReference>
<comment type="function">
    <text evidence="6">Catalyzes the transfer of a ribosyl phosphate group from 5-phosphoribose 1-diphosphate to orotate, leading to the formation of orotidine monophosphate (OMP).</text>
</comment>
<gene>
    <name evidence="6 8" type="primary">pyrE</name>
    <name evidence="8" type="ORF">MNV_1180022</name>
</gene>
<evidence type="ECO:0000256" key="5">
    <source>
        <dbReference type="ARBA" id="ARBA00022975"/>
    </source>
</evidence>
<dbReference type="CDD" id="cd06223">
    <property type="entry name" value="PRTases_typeI"/>
    <property type="match status" value="1"/>
</dbReference>
<dbReference type="UniPathway" id="UPA00070">
    <property type="reaction ID" value="UER00119"/>
</dbReference>
<dbReference type="Proteomes" id="UP000218615">
    <property type="component" value="Unassembled WGS sequence"/>
</dbReference>
<keyword evidence="9" id="KW-1185">Reference proteome</keyword>
<dbReference type="GO" id="GO:0019856">
    <property type="term" value="P:pyrimidine nucleobase biosynthetic process"/>
    <property type="evidence" value="ECO:0007669"/>
    <property type="project" value="TreeGrafter"/>
</dbReference>
<dbReference type="RefSeq" id="WP_096203788.1">
    <property type="nucleotide sequence ID" value="NZ_FZMP01000022.1"/>
</dbReference>
<comment type="cofactor">
    <cofactor evidence="6">
        <name>Mg(2+)</name>
        <dbReference type="ChEBI" id="CHEBI:18420"/>
    </cofactor>
</comment>
<feature type="domain" description="Phosphoribosyltransferase" evidence="7">
    <location>
        <begin position="39"/>
        <end position="151"/>
    </location>
</feature>
<evidence type="ECO:0000256" key="1">
    <source>
        <dbReference type="ARBA" id="ARBA00004889"/>
    </source>
</evidence>
<evidence type="ECO:0000256" key="6">
    <source>
        <dbReference type="HAMAP-Rule" id="MF_01208"/>
    </source>
</evidence>
<feature type="binding site" evidence="6">
    <location>
        <position position="148"/>
    </location>
    <ligand>
        <name>orotate</name>
        <dbReference type="ChEBI" id="CHEBI:30839"/>
    </ligand>
</feature>
<dbReference type="Pfam" id="PF00156">
    <property type="entry name" value="Pribosyltran"/>
    <property type="match status" value="1"/>
</dbReference>
<evidence type="ECO:0000256" key="3">
    <source>
        <dbReference type="ARBA" id="ARBA00022676"/>
    </source>
</evidence>
<feature type="binding site" evidence="6">
    <location>
        <position position="94"/>
    </location>
    <ligand>
        <name>5-phospho-alpha-D-ribose 1-diphosphate</name>
        <dbReference type="ChEBI" id="CHEBI:58017"/>
        <note>ligand shared between dimeric partners</note>
    </ligand>
</feature>
<dbReference type="InterPro" id="IPR023031">
    <property type="entry name" value="OPRT"/>
</dbReference>
<evidence type="ECO:0000313" key="9">
    <source>
        <dbReference type="Proteomes" id="UP000218615"/>
    </source>
</evidence>
<dbReference type="InterPro" id="IPR029057">
    <property type="entry name" value="PRTase-like"/>
</dbReference>
<dbReference type="InterPro" id="IPR000836">
    <property type="entry name" value="PRTase_dom"/>
</dbReference>
<dbReference type="EC" id="2.4.2.10" evidence="2 6"/>
<keyword evidence="6" id="KW-0460">Magnesium</keyword>
<dbReference type="Gene3D" id="3.40.50.2020">
    <property type="match status" value="1"/>
</dbReference>
<reference evidence="9" key="1">
    <citation type="submission" date="2017-06" db="EMBL/GenBank/DDBJ databases">
        <authorList>
            <person name="Cremers G."/>
        </authorList>
    </citation>
    <scope>NUCLEOTIDE SEQUENCE [LARGE SCALE GENOMIC DNA]</scope>
</reference>
<comment type="caution">
    <text evidence="6">Lacks conserved residue(s) required for the propagation of feature annotation.</text>
</comment>
<name>A0A284VJF5_9EURY</name>
<dbReference type="PANTHER" id="PTHR19278">
    <property type="entry name" value="OROTATE PHOSPHORIBOSYLTRANSFERASE"/>
    <property type="match status" value="1"/>
</dbReference>
<dbReference type="OrthoDB" id="9089at2157"/>
<dbReference type="PANTHER" id="PTHR19278:SF9">
    <property type="entry name" value="URIDINE 5'-MONOPHOSPHATE SYNTHASE"/>
    <property type="match status" value="1"/>
</dbReference>
<feature type="binding site" evidence="6">
    <location>
        <position position="120"/>
    </location>
    <ligand>
        <name>orotate</name>
        <dbReference type="ChEBI" id="CHEBI:30839"/>
    </ligand>
</feature>
<comment type="subunit">
    <text evidence="6">Homodimer.</text>
</comment>
<dbReference type="EMBL" id="FZMP01000022">
    <property type="protein sequence ID" value="SNQ59404.1"/>
    <property type="molecule type" value="Genomic_DNA"/>
</dbReference>
<dbReference type="GO" id="GO:0004588">
    <property type="term" value="F:orotate phosphoribosyltransferase activity"/>
    <property type="evidence" value="ECO:0007669"/>
    <property type="project" value="UniProtKB-UniRule"/>
</dbReference>
<organism evidence="8 9">
    <name type="scientific">Candidatus Methanoperedens nitratireducens</name>
    <dbReference type="NCBI Taxonomy" id="1392998"/>
    <lineage>
        <taxon>Archaea</taxon>
        <taxon>Methanobacteriati</taxon>
        <taxon>Methanobacteriota</taxon>
        <taxon>Stenosarchaea group</taxon>
        <taxon>Methanomicrobia</taxon>
        <taxon>Methanosarcinales</taxon>
        <taxon>ANME-2 cluster</taxon>
        <taxon>Candidatus Methanoperedentaceae</taxon>
        <taxon>Candidatus Methanoperedens</taxon>
    </lineage>
</organism>
<protein>
    <recommendedName>
        <fullName evidence="2 6">Orotate phosphoribosyltransferase</fullName>
        <shortName evidence="6">OPRT</shortName>
        <shortName evidence="6">OPRTase</shortName>
        <ecNumber evidence="2 6">2.4.2.10</ecNumber>
    </recommendedName>
</protein>
<feature type="binding site" description="in other chain" evidence="6">
    <location>
        <position position="91"/>
    </location>
    <ligand>
        <name>5-phospho-alpha-D-ribose 1-diphosphate</name>
        <dbReference type="ChEBI" id="CHEBI:58017"/>
        <note>ligand shared between dimeric partners</note>
    </ligand>
</feature>
<dbReference type="GO" id="GO:0000287">
    <property type="term" value="F:magnesium ion binding"/>
    <property type="evidence" value="ECO:0007669"/>
    <property type="project" value="UniProtKB-UniRule"/>
</dbReference>
<dbReference type="InterPro" id="IPR004467">
    <property type="entry name" value="Or_phspho_trans_dom"/>
</dbReference>
<evidence type="ECO:0000259" key="7">
    <source>
        <dbReference type="Pfam" id="PF00156"/>
    </source>
</evidence>
<sequence>MKSLAEALKECEAIKFGDFTLASGKKSRYYVDIKKASTNPQVLKLIARRISDVLVLRSIRVDYVGGVALGGVPVATAVSLETGLPLLMVRKEAKEYGTKGQIVGEPERGKSVVLVEDVTTTGGSVLKAIQTLKDEGLFIRYVIVVVDREEGASGALADADVELIPLVRISELLKNKK</sequence>
<feature type="binding site" description="in other chain" evidence="6">
    <location>
        <begin position="116"/>
        <end position="124"/>
    </location>
    <ligand>
        <name>5-phospho-alpha-D-ribose 1-diphosphate</name>
        <dbReference type="ChEBI" id="CHEBI:58017"/>
        <note>ligand shared between dimeric partners</note>
    </ligand>
</feature>
<dbReference type="SUPFAM" id="SSF53271">
    <property type="entry name" value="PRTase-like"/>
    <property type="match status" value="1"/>
</dbReference>
<keyword evidence="5 6" id="KW-0665">Pyrimidine biosynthesis</keyword>